<dbReference type="KEGG" id="ful:C4N20_03730"/>
<dbReference type="Gene3D" id="3.20.20.140">
    <property type="entry name" value="Metal-dependent hydrolases"/>
    <property type="match status" value="1"/>
</dbReference>
<dbReference type="PANTHER" id="PTHR42924:SF3">
    <property type="entry name" value="POLYMERASE_HISTIDINOL PHOSPHATASE N-TERMINAL DOMAIN-CONTAINING PROTEIN"/>
    <property type="match status" value="1"/>
</dbReference>
<evidence type="ECO:0000259" key="1">
    <source>
        <dbReference type="SMART" id="SM00481"/>
    </source>
</evidence>
<protein>
    <submittedName>
        <fullName evidence="2">Histidinol phosphatase and related hydrolases of the PHP family</fullName>
    </submittedName>
</protein>
<organism evidence="2 3">
    <name type="scientific">Fusobacterium ulcerans</name>
    <dbReference type="NCBI Taxonomy" id="861"/>
    <lineage>
        <taxon>Bacteria</taxon>
        <taxon>Fusobacteriati</taxon>
        <taxon>Fusobacteriota</taxon>
        <taxon>Fusobacteriia</taxon>
        <taxon>Fusobacteriales</taxon>
        <taxon>Fusobacteriaceae</taxon>
        <taxon>Fusobacterium</taxon>
    </lineage>
</organism>
<dbReference type="GeneID" id="78453907"/>
<evidence type="ECO:0000313" key="2">
    <source>
        <dbReference type="EMBL" id="SQJ11259.1"/>
    </source>
</evidence>
<dbReference type="InterPro" id="IPR016195">
    <property type="entry name" value="Pol/histidinol_Pase-like"/>
</dbReference>
<evidence type="ECO:0000313" key="3">
    <source>
        <dbReference type="Proteomes" id="UP000249008"/>
    </source>
</evidence>
<dbReference type="PANTHER" id="PTHR42924">
    <property type="entry name" value="EXONUCLEASE"/>
    <property type="match status" value="1"/>
</dbReference>
<proteinExistence type="predicted"/>
<dbReference type="Proteomes" id="UP000249008">
    <property type="component" value="Chromosome 1"/>
</dbReference>
<name>A0AAX2JDH2_9FUSO</name>
<accession>A0AAX2JDH2</accession>
<reference evidence="2 3" key="1">
    <citation type="submission" date="2018-06" db="EMBL/GenBank/DDBJ databases">
        <authorList>
            <consortium name="Pathogen Informatics"/>
            <person name="Doyle S."/>
        </authorList>
    </citation>
    <scope>NUCLEOTIDE SEQUENCE [LARGE SCALE GENOMIC DNA]</scope>
    <source>
        <strain evidence="2 3">NCTC12112</strain>
    </source>
</reference>
<dbReference type="InterPro" id="IPR052018">
    <property type="entry name" value="PHP_domain"/>
</dbReference>
<keyword evidence="2" id="KW-0378">Hydrolase</keyword>
<dbReference type="SUPFAM" id="SSF89550">
    <property type="entry name" value="PHP domain-like"/>
    <property type="match status" value="1"/>
</dbReference>
<gene>
    <name evidence="2" type="ORF">NCTC12112_02629</name>
</gene>
<dbReference type="Gene3D" id="1.10.150.650">
    <property type="match status" value="1"/>
</dbReference>
<dbReference type="GO" id="GO:0035312">
    <property type="term" value="F:5'-3' DNA exonuclease activity"/>
    <property type="evidence" value="ECO:0007669"/>
    <property type="project" value="TreeGrafter"/>
</dbReference>
<dbReference type="GO" id="GO:0004534">
    <property type="term" value="F:5'-3' RNA exonuclease activity"/>
    <property type="evidence" value="ECO:0007669"/>
    <property type="project" value="TreeGrafter"/>
</dbReference>
<feature type="domain" description="Polymerase/histidinol phosphatase N-terminal" evidence="1">
    <location>
        <begin position="3"/>
        <end position="68"/>
    </location>
</feature>
<dbReference type="CDD" id="cd07438">
    <property type="entry name" value="PHP_HisPPase_AMP"/>
    <property type="match status" value="1"/>
</dbReference>
<dbReference type="RefSeq" id="WP_005980735.1">
    <property type="nucleotide sequence ID" value="NZ_CABKNW010000005.1"/>
</dbReference>
<dbReference type="Pfam" id="PF02811">
    <property type="entry name" value="PHP"/>
    <property type="match status" value="1"/>
</dbReference>
<dbReference type="SMART" id="SM00481">
    <property type="entry name" value="POLIIIAc"/>
    <property type="match status" value="1"/>
</dbReference>
<sequence length="276" mass="30796">MEVDMHIHTIASDGTFTPEEVVKRAKSFGMKTIAITDHDTVDGLAEGKKTADEVGIEFIQGIEISCNVDNLEVHILGYFLNLEDEEFLAELEELKKARENRNKKVVEKLEKCGIVMDMEKVKNMAPGNIISRVHIANYLVEIGAAASKNDAFEKYLGKNEAAYIPKENFPPERAVRMLHANGAFISMAHPKLITQNDGLLENMISELKKLGLGGLEAIYGTFTPAEKRKYKKMAKRHSLLVTGGSDFHGANREGVDIGDTGLEYSQFRLIKERNSR</sequence>
<dbReference type="InterPro" id="IPR003141">
    <property type="entry name" value="Pol/His_phosphatase_N"/>
</dbReference>
<dbReference type="InterPro" id="IPR004013">
    <property type="entry name" value="PHP_dom"/>
</dbReference>
<dbReference type="AlphaFoldDB" id="A0AAX2JDH2"/>
<dbReference type="EMBL" id="LS483487">
    <property type="protein sequence ID" value="SQJ11259.1"/>
    <property type="molecule type" value="Genomic_DNA"/>
</dbReference>